<evidence type="ECO:0000313" key="1">
    <source>
        <dbReference type="EMBL" id="PQV43879.1"/>
    </source>
</evidence>
<dbReference type="Proteomes" id="UP000273978">
    <property type="component" value="Unassembled WGS sequence"/>
</dbReference>
<dbReference type="EMBL" id="PVBU01000001">
    <property type="protein sequence ID" value="PQV43879.1"/>
    <property type="molecule type" value="Genomic_DNA"/>
</dbReference>
<dbReference type="InterPro" id="IPR002822">
    <property type="entry name" value="Ni_insertion"/>
</dbReference>
<dbReference type="Proteomes" id="UP000251060">
    <property type="component" value="Unassembled WGS sequence"/>
</dbReference>
<organism evidence="3 4">
    <name type="scientific">Methanohalophilus euhalobius</name>
    <dbReference type="NCBI Taxonomy" id="51203"/>
    <lineage>
        <taxon>Archaea</taxon>
        <taxon>Methanobacteriati</taxon>
        <taxon>Methanobacteriota</taxon>
        <taxon>Stenosarchaea group</taxon>
        <taxon>Methanomicrobia</taxon>
        <taxon>Methanosarcinales</taxon>
        <taxon>Methanosarcinaceae</taxon>
        <taxon>Methanohalophilus</taxon>
    </lineage>
</organism>
<reference evidence="2 6" key="4">
    <citation type="submission" date="2018-10" db="EMBL/GenBank/DDBJ databases">
        <title>Cultivation of a novel Methanohalophilus strain from Kebrit Deep of the Red Sea and a genomic comparison of members of the genus Methanohalophilus.</title>
        <authorList>
            <person name="Guan Y."/>
            <person name="Ngugi D.K."/>
            <person name="Stingl U."/>
        </authorList>
    </citation>
    <scope>NUCLEOTIDE SEQUENCE [LARGE SCALE GENOMIC DNA]</scope>
    <source>
        <strain evidence="2 6">DSM 10369</strain>
    </source>
</reference>
<sequence length="53" mass="5900">MKILLFDPFSGAAGDMIIGSLISLGADGNKVKETLESILDYTRQWHITYLSRI</sequence>
<protein>
    <submittedName>
        <fullName evidence="2">DUF111 family protein</fullName>
    </submittedName>
    <submittedName>
        <fullName evidence="1">Uncharacterized protein DUF111</fullName>
    </submittedName>
</protein>
<keyword evidence="4" id="KW-1185">Reference proteome</keyword>
<dbReference type="Proteomes" id="UP000217726">
    <property type="component" value="Unassembled WGS sequence"/>
</dbReference>
<dbReference type="EMBL" id="RJJF01000005">
    <property type="protein sequence ID" value="RNI11985.1"/>
    <property type="molecule type" value="Genomic_DNA"/>
</dbReference>
<proteinExistence type="predicted"/>
<dbReference type="EMBL" id="OBDR01000001">
    <property type="protein sequence ID" value="SNX99821.1"/>
    <property type="molecule type" value="Genomic_DNA"/>
</dbReference>
<evidence type="ECO:0000313" key="2">
    <source>
        <dbReference type="EMBL" id="RNI11985.1"/>
    </source>
</evidence>
<gene>
    <name evidence="1" type="ORF">B0H22_101306</name>
    <name evidence="2" type="ORF">EDD83_02585</name>
    <name evidence="3" type="ORF">SAMN06295989_101116</name>
</gene>
<reference evidence="4" key="1">
    <citation type="submission" date="2017-09" db="EMBL/GenBank/DDBJ databases">
        <authorList>
            <person name="Varghese N."/>
            <person name="Submissions S."/>
        </authorList>
    </citation>
    <scope>NUCLEOTIDE SEQUENCE [LARGE SCALE GENOMIC DNA]</scope>
    <source>
        <strain evidence="4">WG-1MB</strain>
    </source>
</reference>
<evidence type="ECO:0000313" key="3">
    <source>
        <dbReference type="EMBL" id="SNX99821.1"/>
    </source>
</evidence>
<evidence type="ECO:0000313" key="4">
    <source>
        <dbReference type="Proteomes" id="UP000217726"/>
    </source>
</evidence>
<dbReference type="AlphaFoldDB" id="A0A285EPB1"/>
<accession>A0A285EPB1</accession>
<reference evidence="1 5" key="3">
    <citation type="submission" date="2018-02" db="EMBL/GenBank/DDBJ databases">
        <title>Subsurface microbial communities from deep shales in Ohio and West Virginia, USA.</title>
        <authorList>
            <person name="Wrighton K."/>
        </authorList>
    </citation>
    <scope>NUCLEOTIDE SEQUENCE [LARGE SCALE GENOMIC DNA]</scope>
    <source>
        <strain evidence="1 5">DSM 10369</strain>
    </source>
</reference>
<reference evidence="3" key="2">
    <citation type="submission" date="2017-09" db="EMBL/GenBank/DDBJ databases">
        <authorList>
            <person name="Ehlers B."/>
            <person name="Leendertz F.H."/>
        </authorList>
    </citation>
    <scope>NUCLEOTIDE SEQUENCE [LARGE SCALE GENOMIC DNA]</scope>
    <source>
        <strain evidence="3">WG-1MB</strain>
    </source>
</reference>
<name>A0A285EPB1_9EURY</name>
<evidence type="ECO:0000313" key="5">
    <source>
        <dbReference type="Proteomes" id="UP000251060"/>
    </source>
</evidence>
<dbReference type="Pfam" id="PF01969">
    <property type="entry name" value="Ni_insertion"/>
    <property type="match status" value="1"/>
</dbReference>
<evidence type="ECO:0000313" key="6">
    <source>
        <dbReference type="Proteomes" id="UP000273978"/>
    </source>
</evidence>
<dbReference type="RefSeq" id="WP_123151355.1">
    <property type="nucleotide sequence ID" value="NZ_OBDR01000001.1"/>
</dbReference>